<accession>A0ABW0QXR8</accession>
<dbReference type="Pfam" id="PF19788">
    <property type="entry name" value="DUF6272"/>
    <property type="match status" value="1"/>
</dbReference>
<keyword evidence="1" id="KW-0418">Kinase</keyword>
<name>A0ABW0QXR8_9BACL</name>
<sequence length="184" mass="20447">MNDNHLLEVQALLRKNGILITFSGRLSQQLIEEYGEAVKTYLENEDQSKKEIIHTFSIFIEQTQNIKNYYANRNDSPARDRIAQSSVVTIGMNDAGNFICSGNLVENADLPALTARIDAILQLNKDELKKLYKDQLRQGLSDNPAEAGAGVGLIDMARKATLPLEYTVTPQSEGLSFFTLKAVV</sequence>
<evidence type="ECO:0000313" key="1">
    <source>
        <dbReference type="EMBL" id="MFC5528925.1"/>
    </source>
</evidence>
<gene>
    <name evidence="1" type="ORF">ACFPQ4_05590</name>
</gene>
<dbReference type="GO" id="GO:0016301">
    <property type="term" value="F:kinase activity"/>
    <property type="evidence" value="ECO:0007669"/>
    <property type="project" value="UniProtKB-KW"/>
</dbReference>
<protein>
    <submittedName>
        <fullName evidence="1">SiaB family protein kinase</fullName>
    </submittedName>
</protein>
<comment type="caution">
    <text evidence="1">The sequence shown here is derived from an EMBL/GenBank/DDBJ whole genome shotgun (WGS) entry which is preliminary data.</text>
</comment>
<proteinExistence type="predicted"/>
<dbReference type="Proteomes" id="UP001596108">
    <property type="component" value="Unassembled WGS sequence"/>
</dbReference>
<organism evidence="1 2">
    <name type="scientific">Cohnella yongneupensis</name>
    <dbReference type="NCBI Taxonomy" id="425006"/>
    <lineage>
        <taxon>Bacteria</taxon>
        <taxon>Bacillati</taxon>
        <taxon>Bacillota</taxon>
        <taxon>Bacilli</taxon>
        <taxon>Bacillales</taxon>
        <taxon>Paenibacillaceae</taxon>
        <taxon>Cohnella</taxon>
    </lineage>
</organism>
<dbReference type="EMBL" id="JBHSNC010000017">
    <property type="protein sequence ID" value="MFC5528925.1"/>
    <property type="molecule type" value="Genomic_DNA"/>
</dbReference>
<dbReference type="NCBIfam" id="NF038262">
    <property type="entry name" value="SiaB_fam_kinase"/>
    <property type="match status" value="1"/>
</dbReference>
<dbReference type="RefSeq" id="WP_378110795.1">
    <property type="nucleotide sequence ID" value="NZ_JBHSNC010000017.1"/>
</dbReference>
<dbReference type="InterPro" id="IPR046239">
    <property type="entry name" value="DUF6272"/>
</dbReference>
<keyword evidence="1" id="KW-0808">Transferase</keyword>
<keyword evidence="2" id="KW-1185">Reference proteome</keyword>
<reference evidence="2" key="1">
    <citation type="journal article" date="2019" name="Int. J. Syst. Evol. Microbiol.">
        <title>The Global Catalogue of Microorganisms (GCM) 10K type strain sequencing project: providing services to taxonomists for standard genome sequencing and annotation.</title>
        <authorList>
            <consortium name="The Broad Institute Genomics Platform"/>
            <consortium name="The Broad Institute Genome Sequencing Center for Infectious Disease"/>
            <person name="Wu L."/>
            <person name="Ma J."/>
        </authorList>
    </citation>
    <scope>NUCLEOTIDE SEQUENCE [LARGE SCALE GENOMIC DNA]</scope>
    <source>
        <strain evidence="2">CGMCC 1.18578</strain>
    </source>
</reference>
<evidence type="ECO:0000313" key="2">
    <source>
        <dbReference type="Proteomes" id="UP001596108"/>
    </source>
</evidence>